<proteinExistence type="predicted"/>
<feature type="compositionally biased region" description="Low complexity" evidence="1">
    <location>
        <begin position="412"/>
        <end position="423"/>
    </location>
</feature>
<organism evidence="2 3">
    <name type="scientific">Owenia fusiformis</name>
    <name type="common">Polychaete worm</name>
    <dbReference type="NCBI Taxonomy" id="6347"/>
    <lineage>
        <taxon>Eukaryota</taxon>
        <taxon>Metazoa</taxon>
        <taxon>Spiralia</taxon>
        <taxon>Lophotrochozoa</taxon>
        <taxon>Annelida</taxon>
        <taxon>Polychaeta</taxon>
        <taxon>Sedentaria</taxon>
        <taxon>Canalipalpata</taxon>
        <taxon>Sabellida</taxon>
        <taxon>Oweniida</taxon>
        <taxon>Oweniidae</taxon>
        <taxon>Owenia</taxon>
    </lineage>
</organism>
<sequence>MISRIKPIDRNAIATKDKQVSRSGLQSRSNGQSKERHTTTRDKSSAHQRRHETWDTLIGWTNKDADDGNSGDSSDFQQWVEKRQQLQQKFDTAFTSRKYPDISVQYLSKPGSRCESIKDNETFTRASLHDRFHNEHEASKDATFKQYNPKAVDIDLDAKLIEYIESKDRLEHIPVPRPSERYKRLLCVISGTADPETTKDKLVRPLSSVDAKLNKMSIQFDVTKSKNRNANNNAKQNSDNNESDTVGNYKNDTLSRAKRIIVLAESRPQTVLSEKHDDSMKAPEIHIHVPSIHGDNDENESNVEAEEWANNKNCSNEKAKVGSSNALHDSIKTLSKLSNQEKDKINAKSQHVVNQGTPKSQLSPRAKMIKSAPSMTNLQIQNMAMQSLKRGVNMNAVNTAENREPLPKPKLSYTHSSSGSSTVKHVESRRGSATQSIASNDTALSKYMIDQIDSQSLCSNVISDITEHEIDPSQAWNKYPNGFRNPYAAIDTYYSSMSSSSPLVHSVARRKGSSPESNGNQYESTTKSIPLTMKKISMQDYNNDANSSHYTFDQSRRLSGNISNAGVSKRRTDNVKLPPAPHGSPKLTSNSSGENSVESAGQLDEHSETIIKISDLIAANTNSKSPVITPRQNTNSAKQVKFDSNANDNEGETRNSRITAHSRLLKHENDLLRLREGIDVDWVKEAHNPHLGPPGFRPPAQKSASQRAGLKDTGAGQLYAYGTGKSTDGADQRQPRWASSLKLTSDYNRSAISSAPAKLNGNVFDEKMPKRRRALSGLYTDQVYGMDNKCNASAEILYRFARRNLHQKLPHEAASKQPVTYMTGQGVDSGLKFAHHKFRQKQRKKGQKDFLVGQ</sequence>
<reference evidence="2" key="1">
    <citation type="submission" date="2022-03" db="EMBL/GenBank/DDBJ databases">
        <authorList>
            <person name="Martin C."/>
        </authorList>
    </citation>
    <scope>NUCLEOTIDE SEQUENCE</scope>
</reference>
<dbReference type="EMBL" id="CAIIXF020000001">
    <property type="protein sequence ID" value="CAH1774704.1"/>
    <property type="molecule type" value="Genomic_DNA"/>
</dbReference>
<feature type="compositionally biased region" description="Basic and acidic residues" evidence="1">
    <location>
        <begin position="33"/>
        <end position="45"/>
    </location>
</feature>
<feature type="region of interest" description="Disordered" evidence="1">
    <location>
        <begin position="222"/>
        <end position="249"/>
    </location>
</feature>
<gene>
    <name evidence="2" type="ORF">OFUS_LOCUS2111</name>
</gene>
<feature type="region of interest" description="Disordered" evidence="1">
    <location>
        <begin position="400"/>
        <end position="437"/>
    </location>
</feature>
<feature type="compositionally biased region" description="Polar residues" evidence="1">
    <location>
        <begin position="623"/>
        <end position="648"/>
    </location>
</feature>
<protein>
    <submittedName>
        <fullName evidence="2">Uncharacterized protein</fullName>
    </submittedName>
</protein>
<feature type="region of interest" description="Disordered" evidence="1">
    <location>
        <begin position="507"/>
        <end position="531"/>
    </location>
</feature>
<feature type="compositionally biased region" description="Polar residues" evidence="1">
    <location>
        <begin position="514"/>
        <end position="529"/>
    </location>
</feature>
<evidence type="ECO:0000313" key="3">
    <source>
        <dbReference type="Proteomes" id="UP000749559"/>
    </source>
</evidence>
<feature type="compositionally biased region" description="Polar residues" evidence="1">
    <location>
        <begin position="21"/>
        <end position="32"/>
    </location>
</feature>
<dbReference type="AlphaFoldDB" id="A0A8S4N0D2"/>
<evidence type="ECO:0000256" key="1">
    <source>
        <dbReference type="SAM" id="MobiDB-lite"/>
    </source>
</evidence>
<feature type="compositionally biased region" description="Low complexity" evidence="1">
    <location>
        <begin position="228"/>
        <end position="240"/>
    </location>
</feature>
<feature type="region of interest" description="Disordered" evidence="1">
    <location>
        <begin position="547"/>
        <end position="605"/>
    </location>
</feature>
<feature type="region of interest" description="Disordered" evidence="1">
    <location>
        <begin position="1"/>
        <end position="55"/>
    </location>
</feature>
<feature type="region of interest" description="Disordered" evidence="1">
    <location>
        <begin position="623"/>
        <end position="658"/>
    </location>
</feature>
<feature type="compositionally biased region" description="Polar residues" evidence="1">
    <location>
        <begin position="547"/>
        <end position="566"/>
    </location>
</feature>
<feature type="compositionally biased region" description="Polar residues" evidence="1">
    <location>
        <begin position="586"/>
        <end position="599"/>
    </location>
</feature>
<evidence type="ECO:0000313" key="2">
    <source>
        <dbReference type="EMBL" id="CAH1774704.1"/>
    </source>
</evidence>
<dbReference type="Proteomes" id="UP000749559">
    <property type="component" value="Unassembled WGS sequence"/>
</dbReference>
<comment type="caution">
    <text evidence="2">The sequence shown here is derived from an EMBL/GenBank/DDBJ whole genome shotgun (WGS) entry which is preliminary data.</text>
</comment>
<keyword evidence="3" id="KW-1185">Reference proteome</keyword>
<name>A0A8S4N0D2_OWEFU</name>
<accession>A0A8S4N0D2</accession>